<sequence length="128" mass="14290">MNYDINMMAFSLFVCAPCRIVSASCTGHRTSGTDASASVLMVSYKANVFNECAELKMVCWLEICGKIDNIILTPNVACASYLVFKLTDKAWGALSNPFQTTKITLAGILFEHLVCLNLRERKREPWWG</sequence>
<proteinExistence type="predicted"/>
<dbReference type="PANTHER" id="PTHR32278:SF111">
    <property type="entry name" value="F-BOX PROTEIN PP2-B12-RELATED"/>
    <property type="match status" value="1"/>
</dbReference>
<reference evidence="2" key="1">
    <citation type="submission" date="2020-01" db="EMBL/GenBank/DDBJ databases">
        <title>Genome sequence of Kobresia littledalei, the first chromosome-level genome in the family Cyperaceae.</title>
        <authorList>
            <person name="Qu G."/>
        </authorList>
    </citation>
    <scope>NUCLEOTIDE SEQUENCE</scope>
    <source>
        <strain evidence="2">C.B.Clarke</strain>
        <tissue evidence="2">Leaf</tissue>
    </source>
</reference>
<dbReference type="AlphaFoldDB" id="A0A833R2Z3"/>
<evidence type="ECO:0000256" key="1">
    <source>
        <dbReference type="SAM" id="SignalP"/>
    </source>
</evidence>
<protein>
    <submittedName>
        <fullName evidence="2">F-box protein PP2-B15</fullName>
    </submittedName>
</protein>
<dbReference type="EMBL" id="SWLB01000011">
    <property type="protein sequence ID" value="KAF3332523.1"/>
    <property type="molecule type" value="Genomic_DNA"/>
</dbReference>
<keyword evidence="3" id="KW-1185">Reference proteome</keyword>
<organism evidence="2 3">
    <name type="scientific">Carex littledalei</name>
    <dbReference type="NCBI Taxonomy" id="544730"/>
    <lineage>
        <taxon>Eukaryota</taxon>
        <taxon>Viridiplantae</taxon>
        <taxon>Streptophyta</taxon>
        <taxon>Embryophyta</taxon>
        <taxon>Tracheophyta</taxon>
        <taxon>Spermatophyta</taxon>
        <taxon>Magnoliopsida</taxon>
        <taxon>Liliopsida</taxon>
        <taxon>Poales</taxon>
        <taxon>Cyperaceae</taxon>
        <taxon>Cyperoideae</taxon>
        <taxon>Cariceae</taxon>
        <taxon>Carex</taxon>
        <taxon>Carex subgen. Euthyceras</taxon>
    </lineage>
</organism>
<accession>A0A833R2Z3</accession>
<evidence type="ECO:0000313" key="3">
    <source>
        <dbReference type="Proteomes" id="UP000623129"/>
    </source>
</evidence>
<dbReference type="Pfam" id="PF14299">
    <property type="entry name" value="PP2"/>
    <property type="match status" value="1"/>
</dbReference>
<keyword evidence="1" id="KW-0732">Signal</keyword>
<feature type="chain" id="PRO_5032965277" evidence="1">
    <location>
        <begin position="24"/>
        <end position="128"/>
    </location>
</feature>
<gene>
    <name evidence="2" type="ORF">FCM35_KLT02100</name>
</gene>
<name>A0A833R2Z3_9POAL</name>
<dbReference type="Proteomes" id="UP000623129">
    <property type="component" value="Unassembled WGS sequence"/>
</dbReference>
<feature type="signal peptide" evidence="1">
    <location>
        <begin position="1"/>
        <end position="23"/>
    </location>
</feature>
<dbReference type="PANTHER" id="PTHR32278">
    <property type="entry name" value="F-BOX DOMAIN-CONTAINING PROTEIN"/>
    <property type="match status" value="1"/>
</dbReference>
<dbReference type="OrthoDB" id="1918565at2759"/>
<evidence type="ECO:0000313" key="2">
    <source>
        <dbReference type="EMBL" id="KAF3332523.1"/>
    </source>
</evidence>
<dbReference type="InterPro" id="IPR025886">
    <property type="entry name" value="PP2-like"/>
</dbReference>
<comment type="caution">
    <text evidence="2">The sequence shown here is derived from an EMBL/GenBank/DDBJ whole genome shotgun (WGS) entry which is preliminary data.</text>
</comment>